<dbReference type="EMBL" id="CP163444">
    <property type="protein sequence ID" value="XDQ74522.1"/>
    <property type="molecule type" value="Genomic_DNA"/>
</dbReference>
<dbReference type="AlphaFoldDB" id="A0AB39T3L4"/>
<proteinExistence type="predicted"/>
<feature type="region of interest" description="Disordered" evidence="1">
    <location>
        <begin position="85"/>
        <end position="105"/>
    </location>
</feature>
<organism evidence="2">
    <name type="scientific">Streptomyces sp. R44</name>
    <dbReference type="NCBI Taxonomy" id="3238633"/>
    <lineage>
        <taxon>Bacteria</taxon>
        <taxon>Bacillati</taxon>
        <taxon>Actinomycetota</taxon>
        <taxon>Actinomycetes</taxon>
        <taxon>Kitasatosporales</taxon>
        <taxon>Streptomycetaceae</taxon>
        <taxon>Streptomyces</taxon>
    </lineage>
</organism>
<gene>
    <name evidence="2" type="ORF">AB5J54_30165</name>
</gene>
<accession>A0AB39T3L4</accession>
<evidence type="ECO:0000256" key="1">
    <source>
        <dbReference type="SAM" id="MobiDB-lite"/>
    </source>
</evidence>
<reference evidence="2" key="1">
    <citation type="submission" date="2024-07" db="EMBL/GenBank/DDBJ databases">
        <authorList>
            <person name="Yu S.T."/>
        </authorList>
    </citation>
    <scope>NUCLEOTIDE SEQUENCE</scope>
    <source>
        <strain evidence="2">R44</strain>
    </source>
</reference>
<sequence length="105" mass="11437">MTTTASQAQENEATETYAVATLDGVELRVKPINAWRPSYMRALRQSDFDTWAAGVLHGDDVETFIELDATFDEINEFVGAALEAIGEAPGKSGAPSKSSRTTRKR</sequence>
<protein>
    <submittedName>
        <fullName evidence="2">Uncharacterized protein</fullName>
    </submittedName>
</protein>
<dbReference type="RefSeq" id="WP_369147044.1">
    <property type="nucleotide sequence ID" value="NZ_CP163444.1"/>
</dbReference>
<evidence type="ECO:0000313" key="2">
    <source>
        <dbReference type="EMBL" id="XDQ74522.1"/>
    </source>
</evidence>
<name>A0AB39T3L4_9ACTN</name>